<evidence type="ECO:0000313" key="2">
    <source>
        <dbReference type="EMBL" id="MQT27434.1"/>
    </source>
</evidence>
<accession>A0A6A7YXH9</accession>
<dbReference type="Proteomes" id="UP000713985">
    <property type="component" value="Unassembled WGS sequence"/>
</dbReference>
<dbReference type="EMBL" id="WIVT01000007">
    <property type="protein sequence ID" value="MQU16408.1"/>
    <property type="molecule type" value="Genomic_DNA"/>
</dbReference>
<dbReference type="EMBL" id="WIVW01000023">
    <property type="protein sequence ID" value="MQU28002.1"/>
    <property type="molecule type" value="Genomic_DNA"/>
</dbReference>
<dbReference type="InterPro" id="IPR032623">
    <property type="entry name" value="FecR_N"/>
</dbReference>
<dbReference type="AlphaFoldDB" id="A0A6A7YXH9"/>
<reference evidence="6 7" key="1">
    <citation type="submission" date="2019-10" db="EMBL/GenBank/DDBJ databases">
        <title>Evaluation of single-gene subtyping targets for Pseudomonas.</title>
        <authorList>
            <person name="Reichler S.J."/>
            <person name="Orsi R.H."/>
            <person name="Wiedmann M."/>
            <person name="Martin N.H."/>
            <person name="Murphy S.I."/>
        </authorList>
    </citation>
    <scope>NUCLEOTIDE SEQUENCE</scope>
    <source>
        <strain evidence="2 8">FSL R10-0802</strain>
        <strain evidence="4 7">FSL R10-1594</strain>
        <strain evidence="5 6">FSL R10-1984</strain>
        <strain evidence="3">FSL R10-2339</strain>
    </source>
</reference>
<comment type="caution">
    <text evidence="3">The sequence shown here is derived from an EMBL/GenBank/DDBJ whole genome shotgun (WGS) entry which is preliminary data.</text>
</comment>
<evidence type="ECO:0000313" key="6">
    <source>
        <dbReference type="Proteomes" id="UP000437970"/>
    </source>
</evidence>
<dbReference type="Proteomes" id="UP000443000">
    <property type="component" value="Unassembled WGS sequence"/>
</dbReference>
<evidence type="ECO:0000313" key="7">
    <source>
        <dbReference type="Proteomes" id="UP000443000"/>
    </source>
</evidence>
<evidence type="ECO:0000313" key="5">
    <source>
        <dbReference type="EMBL" id="MQU28002.1"/>
    </source>
</evidence>
<name>A0A6A7YXH9_9PSED</name>
<evidence type="ECO:0000259" key="1">
    <source>
        <dbReference type="Pfam" id="PF16220"/>
    </source>
</evidence>
<keyword evidence="8" id="KW-1185">Reference proteome</keyword>
<sequence>MAKGRARLDATAQAAIEWLLRLESGHACPSQRQVFKAWLLENSEHLAAWQRVAGVLKVPITTLHAVAQHRPELLEAAQQALLRGPRTFHKKMLQGGLFLLLLGL</sequence>
<organism evidence="3">
    <name type="scientific">Pseudomonas helleri</name>
    <dbReference type="NCBI Taxonomy" id="1608996"/>
    <lineage>
        <taxon>Bacteria</taxon>
        <taxon>Pseudomonadati</taxon>
        <taxon>Pseudomonadota</taxon>
        <taxon>Gammaproteobacteria</taxon>
        <taxon>Pseudomonadales</taxon>
        <taxon>Pseudomonadaceae</taxon>
        <taxon>Pseudomonas</taxon>
    </lineage>
</organism>
<dbReference type="EMBL" id="WIWC01000027">
    <property type="protein sequence ID" value="MQT81528.1"/>
    <property type="molecule type" value="Genomic_DNA"/>
</dbReference>
<evidence type="ECO:0000313" key="4">
    <source>
        <dbReference type="EMBL" id="MQU16408.1"/>
    </source>
</evidence>
<dbReference type="Proteomes" id="UP000437970">
    <property type="component" value="Unassembled WGS sequence"/>
</dbReference>
<gene>
    <name evidence="4" type="ORF">GHN41_08115</name>
    <name evidence="3" type="ORF">GHN86_15865</name>
    <name evidence="2" type="ORF">GHN94_16565</name>
    <name evidence="5" type="ORF">GHO29_16105</name>
</gene>
<proteinExistence type="predicted"/>
<dbReference type="EMBL" id="WIWP01000033">
    <property type="protein sequence ID" value="MQT27434.1"/>
    <property type="molecule type" value="Genomic_DNA"/>
</dbReference>
<evidence type="ECO:0000313" key="3">
    <source>
        <dbReference type="EMBL" id="MQT81528.1"/>
    </source>
</evidence>
<dbReference type="Pfam" id="PF16220">
    <property type="entry name" value="DUF4880"/>
    <property type="match status" value="1"/>
</dbReference>
<protein>
    <submittedName>
        <fullName evidence="3">DUF4880 domain-containing protein</fullName>
    </submittedName>
</protein>
<feature type="domain" description="FecR N-terminal" evidence="1">
    <location>
        <begin position="13"/>
        <end position="53"/>
    </location>
</feature>
<evidence type="ECO:0000313" key="8">
    <source>
        <dbReference type="Proteomes" id="UP000713985"/>
    </source>
</evidence>